<reference evidence="1 2" key="1">
    <citation type="journal article" date="2023" name="Front. Microbiol.">
        <title>Ralstonia chuxiongensis sp. nov., Ralstonia mojiangensis sp. nov., and Ralstonia soli sp. nov., isolated from tobacco fields, are three novel species in the family Burkholderiaceae.</title>
        <authorList>
            <person name="Lu C.H."/>
            <person name="Zhang Y.Y."/>
            <person name="Jiang N."/>
            <person name="Chen W."/>
            <person name="Shao X."/>
            <person name="Zhao Z.M."/>
            <person name="Lu W.L."/>
            <person name="Hu X."/>
            <person name="Xi Y.X."/>
            <person name="Zou S.Y."/>
            <person name="Wei Q.J."/>
            <person name="Lin Z.L."/>
            <person name="Gong L."/>
            <person name="Gai X.T."/>
            <person name="Zhang L.Q."/>
            <person name="Li J.Y."/>
            <person name="Jin Y."/>
            <person name="Xia Z.Y."/>
        </authorList>
    </citation>
    <scope>NUCLEOTIDE SEQUENCE [LARGE SCALE GENOMIC DNA]</scope>
    <source>
        <strain evidence="1 2">22TCJT01-1</strain>
    </source>
</reference>
<evidence type="ECO:0000313" key="2">
    <source>
        <dbReference type="Proteomes" id="UP001164420"/>
    </source>
</evidence>
<proteinExistence type="predicted"/>
<comment type="caution">
    <text evidence="1">The sequence shown here is derived from an EMBL/GenBank/DDBJ whole genome shotgun (WGS) entry which is preliminary data.</text>
</comment>
<dbReference type="Proteomes" id="UP001164420">
    <property type="component" value="Unassembled WGS sequence"/>
</dbReference>
<dbReference type="EMBL" id="JAOCQI010000001">
    <property type="protein sequence ID" value="MCT7310085.1"/>
    <property type="molecule type" value="Genomic_DNA"/>
</dbReference>
<gene>
    <name evidence="1" type="ORF">N5J06_03960</name>
</gene>
<keyword evidence="2" id="KW-1185">Reference proteome</keyword>
<sequence length="72" mass="8005">MTPTNNAMSQTLTQEQENFLADVVAEQFGKTLDFAPFADALAMICEDIAGFEAGPDVHVVRRIWAAYVWRQG</sequence>
<evidence type="ECO:0000313" key="1">
    <source>
        <dbReference type="EMBL" id="MCT7310085.1"/>
    </source>
</evidence>
<dbReference type="RefSeq" id="WP_260784678.1">
    <property type="nucleotide sequence ID" value="NZ_JAOCQI010000001.1"/>
</dbReference>
<accession>A0ABT2L3U5</accession>
<name>A0ABT2L3U5_9RALS</name>
<protein>
    <submittedName>
        <fullName evidence="1">Uncharacterized protein</fullName>
    </submittedName>
</protein>
<organism evidence="1 2">
    <name type="scientific">Ralstonia mojiangensis</name>
    <dbReference type="NCBI Taxonomy" id="2953895"/>
    <lineage>
        <taxon>Bacteria</taxon>
        <taxon>Pseudomonadati</taxon>
        <taxon>Pseudomonadota</taxon>
        <taxon>Betaproteobacteria</taxon>
        <taxon>Burkholderiales</taxon>
        <taxon>Burkholderiaceae</taxon>
        <taxon>Ralstonia</taxon>
    </lineage>
</organism>